<dbReference type="SUPFAM" id="SSF53098">
    <property type="entry name" value="Ribonuclease H-like"/>
    <property type="match status" value="1"/>
</dbReference>
<evidence type="ECO:0000256" key="1">
    <source>
        <dbReference type="ARBA" id="ARBA00022722"/>
    </source>
</evidence>
<dbReference type="SMART" id="SM00479">
    <property type="entry name" value="EXOIII"/>
    <property type="match status" value="1"/>
</dbReference>
<evidence type="ECO:0000256" key="2">
    <source>
        <dbReference type="ARBA" id="ARBA00022801"/>
    </source>
</evidence>
<feature type="region of interest" description="Disordered" evidence="4">
    <location>
        <begin position="387"/>
        <end position="463"/>
    </location>
</feature>
<keyword evidence="1" id="KW-0540">Nuclease</keyword>
<dbReference type="AlphaFoldDB" id="A0A8H2XU49"/>
<dbReference type="EMBL" id="CAJMWS010000329">
    <property type="protein sequence ID" value="CAE6434106.1"/>
    <property type="molecule type" value="Genomic_DNA"/>
</dbReference>
<dbReference type="Gene3D" id="3.30.420.10">
    <property type="entry name" value="Ribonuclease H-like superfamily/Ribonuclease H"/>
    <property type="match status" value="1"/>
</dbReference>
<feature type="compositionally biased region" description="Low complexity" evidence="4">
    <location>
        <begin position="329"/>
        <end position="358"/>
    </location>
</feature>
<evidence type="ECO:0000256" key="4">
    <source>
        <dbReference type="SAM" id="MobiDB-lite"/>
    </source>
</evidence>
<feature type="domain" description="Exonuclease" evidence="6">
    <location>
        <begin position="78"/>
        <end position="289"/>
    </location>
</feature>
<keyword evidence="3" id="KW-0269">Exonuclease</keyword>
<feature type="compositionally biased region" description="Polar residues" evidence="4">
    <location>
        <begin position="450"/>
        <end position="463"/>
    </location>
</feature>
<comment type="caution">
    <text evidence="7">The sequence shown here is derived from an EMBL/GenBank/DDBJ whole genome shotgun (WGS) entry which is preliminary data.</text>
</comment>
<evidence type="ECO:0000313" key="8">
    <source>
        <dbReference type="Proteomes" id="UP000663846"/>
    </source>
</evidence>
<keyword evidence="5" id="KW-0732">Signal</keyword>
<reference evidence="7" key="1">
    <citation type="submission" date="2021-01" db="EMBL/GenBank/DDBJ databases">
        <authorList>
            <person name="Kaushik A."/>
        </authorList>
    </citation>
    <scope>NUCLEOTIDE SEQUENCE</scope>
    <source>
        <strain evidence="7">AG1-1C</strain>
    </source>
</reference>
<organism evidence="7 8">
    <name type="scientific">Rhizoctonia solani</name>
    <dbReference type="NCBI Taxonomy" id="456999"/>
    <lineage>
        <taxon>Eukaryota</taxon>
        <taxon>Fungi</taxon>
        <taxon>Dikarya</taxon>
        <taxon>Basidiomycota</taxon>
        <taxon>Agaricomycotina</taxon>
        <taxon>Agaricomycetes</taxon>
        <taxon>Cantharellales</taxon>
        <taxon>Ceratobasidiaceae</taxon>
        <taxon>Rhizoctonia</taxon>
    </lineage>
</organism>
<evidence type="ECO:0000313" key="7">
    <source>
        <dbReference type="EMBL" id="CAE6434106.1"/>
    </source>
</evidence>
<dbReference type="PANTHER" id="PTHR23044">
    <property type="entry name" value="3'-5' EXONUCLEASE ERI1-RELATED"/>
    <property type="match status" value="1"/>
</dbReference>
<feature type="chain" id="PRO_5034643307" description="Exonuclease domain-containing protein" evidence="5">
    <location>
        <begin position="17"/>
        <end position="487"/>
    </location>
</feature>
<evidence type="ECO:0000259" key="6">
    <source>
        <dbReference type="SMART" id="SM00479"/>
    </source>
</evidence>
<sequence>MLALLLFICLFPAIACTLIRALTTRYGPLPTPSLVPMHSLRTYLFPKHPNNTVEDAVIDEPVPESDASQLVTKQPLEYLLAFDVEATCVQGTGFDWPNEIIEWPVVLLKWSDRDGEGRARTLEVVDEFRSYVKPIWRPKLSDFCTSLTGITQASIDCAPQFKTLLRRFQAFLAKHGLVDARTGKPIKRFAFCTDGPFDVRDFCVKTAYINKLPMPEWLRQDVVDVRRIVNSYISRTESGKKYISRMHSLNMVAQLHALGMQFEGRQHCGMDDARNVARILVELGKREVRLEPNTAIHPRKRWPWMARDGQVHFEEATYLNGRPFSPASVVSSISPAPSLTSSAPSVQSSSGHTSRSTSPQRLSPYAPTYQYNPDLVSRIKEKGLVWNAPPSWRRPDSVTEVEVAEAPARMESSPTDAEFSPTTEEETDSRPKHYSPAQNKPWLAGHSRSRSSPANMTSLPQSLWSPVVTSGPIAIVPPPAPAAATAA</sequence>
<dbReference type="InterPro" id="IPR051274">
    <property type="entry name" value="3-5_Exoribonuclease"/>
</dbReference>
<dbReference type="GO" id="GO:0003676">
    <property type="term" value="F:nucleic acid binding"/>
    <property type="evidence" value="ECO:0007669"/>
    <property type="project" value="InterPro"/>
</dbReference>
<dbReference type="Proteomes" id="UP000663846">
    <property type="component" value="Unassembled WGS sequence"/>
</dbReference>
<gene>
    <name evidence="7" type="ORF">RDB_LOCUS112823</name>
</gene>
<evidence type="ECO:0000256" key="5">
    <source>
        <dbReference type="SAM" id="SignalP"/>
    </source>
</evidence>
<feature type="region of interest" description="Disordered" evidence="4">
    <location>
        <begin position="329"/>
        <end position="367"/>
    </location>
</feature>
<proteinExistence type="predicted"/>
<dbReference type="Pfam" id="PF00929">
    <property type="entry name" value="RNase_T"/>
    <property type="match status" value="1"/>
</dbReference>
<dbReference type="CDD" id="cd06133">
    <property type="entry name" value="ERI-1_3'hExo_like"/>
    <property type="match status" value="1"/>
</dbReference>
<name>A0A8H2XU49_9AGAM</name>
<dbReference type="InterPro" id="IPR012337">
    <property type="entry name" value="RNaseH-like_sf"/>
</dbReference>
<evidence type="ECO:0000256" key="3">
    <source>
        <dbReference type="ARBA" id="ARBA00022839"/>
    </source>
</evidence>
<dbReference type="InterPro" id="IPR013520">
    <property type="entry name" value="Ribonucl_H"/>
</dbReference>
<accession>A0A8H2XU49</accession>
<dbReference type="InterPro" id="IPR047201">
    <property type="entry name" value="ERI-1_3'hExo-like"/>
</dbReference>
<dbReference type="PANTHER" id="PTHR23044:SF61">
    <property type="entry name" value="3'-5' EXORIBONUCLEASE 1-RELATED"/>
    <property type="match status" value="1"/>
</dbReference>
<dbReference type="GO" id="GO:0000175">
    <property type="term" value="F:3'-5'-RNA exonuclease activity"/>
    <property type="evidence" value="ECO:0007669"/>
    <property type="project" value="InterPro"/>
</dbReference>
<dbReference type="InterPro" id="IPR036397">
    <property type="entry name" value="RNaseH_sf"/>
</dbReference>
<feature type="signal peptide" evidence="5">
    <location>
        <begin position="1"/>
        <end position="16"/>
    </location>
</feature>
<protein>
    <recommendedName>
        <fullName evidence="6">Exonuclease domain-containing protein</fullName>
    </recommendedName>
</protein>
<keyword evidence="2" id="KW-0378">Hydrolase</keyword>